<proteinExistence type="predicted"/>
<dbReference type="EMBL" id="CAJOBB010000333">
    <property type="protein sequence ID" value="CAF3653721.1"/>
    <property type="molecule type" value="Genomic_DNA"/>
</dbReference>
<dbReference type="AlphaFoldDB" id="A0A814XG08"/>
<dbReference type="Proteomes" id="UP000663868">
    <property type="component" value="Unassembled WGS sequence"/>
</dbReference>
<evidence type="ECO:0000313" key="3">
    <source>
        <dbReference type="Proteomes" id="UP000663860"/>
    </source>
</evidence>
<protein>
    <submittedName>
        <fullName evidence="1">Uncharacterized protein</fullName>
    </submittedName>
</protein>
<sequence length="99" mass="11503">MVWLTEDEDNDISISLCQIHVQSDELDLFDDRVLLLLLSTLKMHDFQIGQPVWGPMNNRLYLCEHPLKAGLKQSIIDDEFKNIIRNHGESSTRFTWSCA</sequence>
<comment type="caution">
    <text evidence="1">The sequence shown here is derived from an EMBL/GenBank/DDBJ whole genome shotgun (WGS) entry which is preliminary data.</text>
</comment>
<name>A0A814XG08_9BILA</name>
<gene>
    <name evidence="1" type="ORF">IZO911_LOCUS29439</name>
    <name evidence="2" type="ORF">KXQ929_LOCUS7900</name>
</gene>
<accession>A0A814XG08</accession>
<reference evidence="1" key="1">
    <citation type="submission" date="2021-02" db="EMBL/GenBank/DDBJ databases">
        <authorList>
            <person name="Nowell W R."/>
        </authorList>
    </citation>
    <scope>NUCLEOTIDE SEQUENCE</scope>
</reference>
<evidence type="ECO:0000313" key="1">
    <source>
        <dbReference type="EMBL" id="CAF1215994.1"/>
    </source>
</evidence>
<organism evidence="1 3">
    <name type="scientific">Adineta steineri</name>
    <dbReference type="NCBI Taxonomy" id="433720"/>
    <lineage>
        <taxon>Eukaryota</taxon>
        <taxon>Metazoa</taxon>
        <taxon>Spiralia</taxon>
        <taxon>Gnathifera</taxon>
        <taxon>Rotifera</taxon>
        <taxon>Eurotatoria</taxon>
        <taxon>Bdelloidea</taxon>
        <taxon>Adinetida</taxon>
        <taxon>Adinetidae</taxon>
        <taxon>Adineta</taxon>
    </lineage>
</organism>
<dbReference type="EMBL" id="CAJNOE010000439">
    <property type="protein sequence ID" value="CAF1215994.1"/>
    <property type="molecule type" value="Genomic_DNA"/>
</dbReference>
<dbReference type="Proteomes" id="UP000663860">
    <property type="component" value="Unassembled WGS sequence"/>
</dbReference>
<evidence type="ECO:0000313" key="2">
    <source>
        <dbReference type="EMBL" id="CAF3653721.1"/>
    </source>
</evidence>